<dbReference type="GO" id="GO:0015628">
    <property type="term" value="P:protein secretion by the type II secretion system"/>
    <property type="evidence" value="ECO:0007669"/>
    <property type="project" value="TreeGrafter"/>
</dbReference>
<keyword evidence="6 8" id="KW-1133">Transmembrane helix</keyword>
<evidence type="ECO:0000256" key="4">
    <source>
        <dbReference type="ARBA" id="ARBA00022519"/>
    </source>
</evidence>
<name>A0A2H0YSU2_9BACT</name>
<organism evidence="10 11">
    <name type="scientific">Candidatus Kerfeldbacteria bacterium CG08_land_8_20_14_0_20_42_7</name>
    <dbReference type="NCBI Taxonomy" id="2014245"/>
    <lineage>
        <taxon>Bacteria</taxon>
        <taxon>Candidatus Kerfeldiibacteriota</taxon>
    </lineage>
</organism>
<dbReference type="Gene3D" id="1.20.81.30">
    <property type="entry name" value="Type II secretion system (T2SS), domain F"/>
    <property type="match status" value="1"/>
</dbReference>
<keyword evidence="5 8" id="KW-0812">Transmembrane</keyword>
<evidence type="ECO:0000259" key="9">
    <source>
        <dbReference type="Pfam" id="PF00482"/>
    </source>
</evidence>
<comment type="subcellular location">
    <subcellularLocation>
        <location evidence="1">Cell inner membrane</location>
        <topology evidence="1">Multi-pass membrane protein</topology>
    </subcellularLocation>
</comment>
<proteinExistence type="inferred from homology"/>
<dbReference type="Proteomes" id="UP000228711">
    <property type="component" value="Unassembled WGS sequence"/>
</dbReference>
<evidence type="ECO:0000256" key="8">
    <source>
        <dbReference type="SAM" id="Phobius"/>
    </source>
</evidence>
<dbReference type="InterPro" id="IPR003004">
    <property type="entry name" value="GspF/PilC"/>
</dbReference>
<evidence type="ECO:0000313" key="10">
    <source>
        <dbReference type="EMBL" id="PIS41571.1"/>
    </source>
</evidence>
<dbReference type="InterPro" id="IPR018076">
    <property type="entry name" value="T2SS_GspF_dom"/>
</dbReference>
<keyword evidence="4" id="KW-0997">Cell inner membrane</keyword>
<feature type="domain" description="Type II secretion system protein GspF" evidence="9">
    <location>
        <begin position="59"/>
        <end position="182"/>
    </location>
</feature>
<comment type="similarity">
    <text evidence="2">Belongs to the GSP F family.</text>
</comment>
<dbReference type="Pfam" id="PF00482">
    <property type="entry name" value="T2SSF"/>
    <property type="match status" value="1"/>
</dbReference>
<reference evidence="11" key="1">
    <citation type="submission" date="2017-09" db="EMBL/GenBank/DDBJ databases">
        <title>Depth-based differentiation of microbial function through sediment-hosted aquifers and enrichment of novel symbionts in the deep terrestrial subsurface.</title>
        <authorList>
            <person name="Probst A.J."/>
            <person name="Ladd B."/>
            <person name="Jarett J.K."/>
            <person name="Geller-Mcgrath D.E."/>
            <person name="Sieber C.M.K."/>
            <person name="Emerson J.B."/>
            <person name="Anantharaman K."/>
            <person name="Thomas B.C."/>
            <person name="Malmstrom R."/>
            <person name="Stieglmeier M."/>
            <person name="Klingl A."/>
            <person name="Woyke T."/>
            <person name="Ryan C.M."/>
            <person name="Banfield J.F."/>
        </authorList>
    </citation>
    <scope>NUCLEOTIDE SEQUENCE [LARGE SCALE GENOMIC DNA]</scope>
</reference>
<evidence type="ECO:0000313" key="11">
    <source>
        <dbReference type="Proteomes" id="UP000228711"/>
    </source>
</evidence>
<dbReference type="PANTHER" id="PTHR30012">
    <property type="entry name" value="GENERAL SECRETION PATHWAY PROTEIN"/>
    <property type="match status" value="1"/>
</dbReference>
<evidence type="ECO:0000256" key="7">
    <source>
        <dbReference type="ARBA" id="ARBA00023136"/>
    </source>
</evidence>
<evidence type="ECO:0000256" key="5">
    <source>
        <dbReference type="ARBA" id="ARBA00022692"/>
    </source>
</evidence>
<feature type="transmembrane region" description="Helical" evidence="8">
    <location>
        <begin position="6"/>
        <end position="24"/>
    </location>
</feature>
<dbReference type="PANTHER" id="PTHR30012:SF7">
    <property type="entry name" value="PROTEIN TRANSPORT PROTEIN HOFC HOMOLOG"/>
    <property type="match status" value="1"/>
</dbReference>
<evidence type="ECO:0000256" key="2">
    <source>
        <dbReference type="ARBA" id="ARBA00005745"/>
    </source>
</evidence>
<protein>
    <recommendedName>
        <fullName evidence="9">Type II secretion system protein GspF domain-containing protein</fullName>
    </recommendedName>
</protein>
<gene>
    <name evidence="10" type="ORF">COT25_02375</name>
</gene>
<evidence type="ECO:0000256" key="1">
    <source>
        <dbReference type="ARBA" id="ARBA00004429"/>
    </source>
</evidence>
<dbReference type="AlphaFoldDB" id="A0A2H0YSU2"/>
<dbReference type="FunFam" id="1.20.81.30:FF:000001">
    <property type="entry name" value="Type II secretion system protein F"/>
    <property type="match status" value="1"/>
</dbReference>
<feature type="transmembrane region" description="Helical" evidence="8">
    <location>
        <begin position="163"/>
        <end position="184"/>
    </location>
</feature>
<feature type="non-terminal residue" evidence="10">
    <location>
        <position position="1"/>
    </location>
</feature>
<evidence type="ECO:0000256" key="6">
    <source>
        <dbReference type="ARBA" id="ARBA00022989"/>
    </source>
</evidence>
<sequence>ALSDILQHQGIYILIGLILLGFGYSRFLKTERGKLIVHKIMLTSPIMGGITKKVNIARFTRNLSSLLKTDIPIVQTFSIIERTLGNIYFKRAMKETSEKVKEGVTISQVLEQHSELFPPILIQMVSVGEQSGTLEVIAEEIAQFYEEDVDQTMTSLPTILEPVIMLIIGAAAGGLVAAIILPIYSLSEAI</sequence>
<dbReference type="GO" id="GO:0005886">
    <property type="term" value="C:plasma membrane"/>
    <property type="evidence" value="ECO:0007669"/>
    <property type="project" value="UniProtKB-SubCell"/>
</dbReference>
<accession>A0A2H0YSU2</accession>
<comment type="caution">
    <text evidence="10">The sequence shown here is derived from an EMBL/GenBank/DDBJ whole genome shotgun (WGS) entry which is preliminary data.</text>
</comment>
<dbReference type="InterPro" id="IPR042094">
    <property type="entry name" value="T2SS_GspF_sf"/>
</dbReference>
<keyword evidence="3" id="KW-1003">Cell membrane</keyword>
<keyword evidence="7 8" id="KW-0472">Membrane</keyword>
<dbReference type="EMBL" id="PEXV01000082">
    <property type="protein sequence ID" value="PIS41571.1"/>
    <property type="molecule type" value="Genomic_DNA"/>
</dbReference>
<evidence type="ECO:0000256" key="3">
    <source>
        <dbReference type="ARBA" id="ARBA00022475"/>
    </source>
</evidence>